<reference evidence="1" key="1">
    <citation type="submission" date="2013-07" db="EMBL/GenBank/DDBJ databases">
        <title>The genome of Eucalyptus grandis.</title>
        <authorList>
            <person name="Schmutz J."/>
            <person name="Hayes R."/>
            <person name="Myburg A."/>
            <person name="Tuskan G."/>
            <person name="Grattapaglia D."/>
            <person name="Rokhsar D.S."/>
        </authorList>
    </citation>
    <scope>NUCLEOTIDE SEQUENCE</scope>
    <source>
        <tissue evidence="1">Leaf extractions</tissue>
    </source>
</reference>
<dbReference type="EMBL" id="KK198758">
    <property type="protein sequence ID" value="KCW67361.1"/>
    <property type="molecule type" value="Genomic_DNA"/>
</dbReference>
<gene>
    <name evidence="1" type="ORF">EUGRSUZ_F01143</name>
</gene>
<organism evidence="1">
    <name type="scientific">Eucalyptus grandis</name>
    <name type="common">Flooded gum</name>
    <dbReference type="NCBI Taxonomy" id="71139"/>
    <lineage>
        <taxon>Eukaryota</taxon>
        <taxon>Viridiplantae</taxon>
        <taxon>Streptophyta</taxon>
        <taxon>Embryophyta</taxon>
        <taxon>Tracheophyta</taxon>
        <taxon>Spermatophyta</taxon>
        <taxon>Magnoliopsida</taxon>
        <taxon>eudicotyledons</taxon>
        <taxon>Gunneridae</taxon>
        <taxon>Pentapetalae</taxon>
        <taxon>rosids</taxon>
        <taxon>malvids</taxon>
        <taxon>Myrtales</taxon>
        <taxon>Myrtaceae</taxon>
        <taxon>Myrtoideae</taxon>
        <taxon>Eucalypteae</taxon>
        <taxon>Eucalyptus</taxon>
    </lineage>
</organism>
<dbReference type="Gramene" id="KCW67361">
    <property type="protein sequence ID" value="KCW67361"/>
    <property type="gene ID" value="EUGRSUZ_F01143"/>
</dbReference>
<accession>A0A059BNA5</accession>
<sequence>MEPLRMQSPLNVGHLILNTAVHQDEFWGIASSSGVCLFLEILTIQMSPPRIFPLNAYIILAFIQRKQMAH</sequence>
<dbReference type="InParanoid" id="A0A059BNA5"/>
<proteinExistence type="predicted"/>
<name>A0A059BNA5_EUCGR</name>
<evidence type="ECO:0000313" key="1">
    <source>
        <dbReference type="EMBL" id="KCW67361.1"/>
    </source>
</evidence>
<dbReference type="AlphaFoldDB" id="A0A059BNA5"/>
<protein>
    <submittedName>
        <fullName evidence="1">Uncharacterized protein</fullName>
    </submittedName>
</protein>